<evidence type="ECO:0000313" key="2">
    <source>
        <dbReference type="Proteomes" id="UP000249645"/>
    </source>
</evidence>
<evidence type="ECO:0008006" key="3">
    <source>
        <dbReference type="Google" id="ProtNLM"/>
    </source>
</evidence>
<protein>
    <recommendedName>
        <fullName evidence="3">Lipopolysaccharide biosynthesis protein</fullName>
    </recommendedName>
</protein>
<sequence>MPESYGLSTIIHDNLSALGFLVIDISFVDYDFKYATKRQKYTNLLRKLFLRDKNYKTSLKFKPYREEILKKINEVAVFDYSLIIRSDIYPKDVVKLIRKKTRIMIHYQWDGLNRFPLVWERLKYFDKVFVFDQNDALSYGYAPMTNCYFPYYGNGCQQKIKTENQTALFLGSYFKERVSYLNTMSEQLHHLKIGFNCYILHKEDPNLPFAYKYLDQAINYKNYLNLVYDADILIDDSLHMHNGLSFRILEAIGFHKKIITNNKSVKFYDFYNPNNILCLEGNAQYMEQIHDFILAPYINLNTDILEKYSFKNWIYNLLDIVPNIPITLPSV</sequence>
<evidence type="ECO:0000313" key="1">
    <source>
        <dbReference type="EMBL" id="PZP46673.1"/>
    </source>
</evidence>
<gene>
    <name evidence="1" type="ORF">DI598_11800</name>
</gene>
<dbReference type="Proteomes" id="UP000249645">
    <property type="component" value="Unassembled WGS sequence"/>
</dbReference>
<dbReference type="EMBL" id="QFOI01000215">
    <property type="protein sequence ID" value="PZP46673.1"/>
    <property type="molecule type" value="Genomic_DNA"/>
</dbReference>
<reference evidence="1 2" key="1">
    <citation type="submission" date="2017-11" db="EMBL/GenBank/DDBJ databases">
        <title>Infants hospitalized years apart are colonized by the same room-sourced microbial strains.</title>
        <authorList>
            <person name="Brooks B."/>
            <person name="Olm M.R."/>
            <person name="Firek B.A."/>
            <person name="Baker R."/>
            <person name="Thomas B.C."/>
            <person name="Morowitz M.J."/>
            <person name="Banfield J.F."/>
        </authorList>
    </citation>
    <scope>NUCLEOTIDE SEQUENCE [LARGE SCALE GENOMIC DNA]</scope>
    <source>
        <strain evidence="1">S2_009_000_R2_76</strain>
    </source>
</reference>
<organism evidence="1 2">
    <name type="scientific">Pseudopedobacter saltans</name>
    <dbReference type="NCBI Taxonomy" id="151895"/>
    <lineage>
        <taxon>Bacteria</taxon>
        <taxon>Pseudomonadati</taxon>
        <taxon>Bacteroidota</taxon>
        <taxon>Sphingobacteriia</taxon>
        <taxon>Sphingobacteriales</taxon>
        <taxon>Sphingobacteriaceae</taxon>
        <taxon>Pseudopedobacter</taxon>
    </lineage>
</organism>
<accession>A0A2W5EW36</accession>
<dbReference type="AlphaFoldDB" id="A0A2W5EW36"/>
<comment type="caution">
    <text evidence="1">The sequence shown here is derived from an EMBL/GenBank/DDBJ whole genome shotgun (WGS) entry which is preliminary data.</text>
</comment>
<proteinExistence type="predicted"/>
<name>A0A2W5EW36_9SPHI</name>